<dbReference type="STRING" id="568872.GA0070624_4681"/>
<keyword evidence="2" id="KW-1185">Reference proteome</keyword>
<accession>A0A1C6SV37</accession>
<sequence>MSVTRGLMDRSIAAAQCRKSAGEPPIGPRGSAPVPAATSIAYGCLKAAPGVRP</sequence>
<evidence type="ECO:0000313" key="1">
    <source>
        <dbReference type="EMBL" id="SCL33202.1"/>
    </source>
</evidence>
<dbReference type="AlphaFoldDB" id="A0A1C6SV37"/>
<evidence type="ECO:0000313" key="2">
    <source>
        <dbReference type="Proteomes" id="UP000199413"/>
    </source>
</evidence>
<protein>
    <submittedName>
        <fullName evidence="1">Uncharacterized protein</fullName>
    </submittedName>
</protein>
<proteinExistence type="predicted"/>
<reference evidence="2" key="1">
    <citation type="submission" date="2016-06" db="EMBL/GenBank/DDBJ databases">
        <authorList>
            <person name="Varghese N."/>
            <person name="Submissions Spin"/>
        </authorList>
    </citation>
    <scope>NUCLEOTIDE SEQUENCE [LARGE SCALE GENOMIC DNA]</scope>
    <source>
        <strain evidence="2">DSM 45431</strain>
    </source>
</reference>
<dbReference type="Proteomes" id="UP000199413">
    <property type="component" value="Unassembled WGS sequence"/>
</dbReference>
<dbReference type="EMBL" id="FMHV01000002">
    <property type="protein sequence ID" value="SCL33202.1"/>
    <property type="molecule type" value="Genomic_DNA"/>
</dbReference>
<name>A0A1C6SV37_9ACTN</name>
<organism evidence="1 2">
    <name type="scientific">Micromonospora rhizosphaerae</name>
    <dbReference type="NCBI Taxonomy" id="568872"/>
    <lineage>
        <taxon>Bacteria</taxon>
        <taxon>Bacillati</taxon>
        <taxon>Actinomycetota</taxon>
        <taxon>Actinomycetes</taxon>
        <taxon>Micromonosporales</taxon>
        <taxon>Micromonosporaceae</taxon>
        <taxon>Micromonospora</taxon>
    </lineage>
</organism>
<gene>
    <name evidence="1" type="ORF">GA0070624_4681</name>
</gene>